<evidence type="ECO:0000259" key="3">
    <source>
        <dbReference type="Pfam" id="PF13304"/>
    </source>
</evidence>
<name>A0ABT9QC45_9ACTN</name>
<comment type="caution">
    <text evidence="4">The sequence shown here is derived from an EMBL/GenBank/DDBJ whole genome shotgun (WGS) entry which is preliminary data.</text>
</comment>
<accession>A0ABT9QC45</accession>
<dbReference type="InterPro" id="IPR003959">
    <property type="entry name" value="ATPase_AAA_core"/>
</dbReference>
<dbReference type="Pfam" id="PF13304">
    <property type="entry name" value="AAA_21"/>
    <property type="match status" value="1"/>
</dbReference>
<sequence length="370" mass="39634">MLDRLDIVNFKAFASAAIPLGAFTLLSGLNSAGKSTVLQSLALLRQSQVAGLLDGSAGSGFLLNGELVELGTGRDVLHENHIDTGGEGPQIVLSVVEDGVIQTWTAAYGQENDLLHLDSGTTHRPAGLFGPNFQYLKADRLAPAVSYPRSHEIAVRRGFLGCRGEHAVNFLRHRQDERLASPRLHHPEARSASLLDQTDAWMQEICPGVNLQAATIEGTDLVRLGYRIGVAGLPTALSHRPTNVGFGLSYVLPIVLACLSAVPGSLILLENPEAHLHPRGQTVMATLAAAAVAAGAQLIVESHSDHVLNGLRLAVKRGTLADSAVKLLYFQRQRDGIEVLNPMLGPDGMISDWPSGFFDEWEHSLDQLLG</sequence>
<organism evidence="4 5">
    <name type="scientific">Streptosporangium lutulentum</name>
    <dbReference type="NCBI Taxonomy" id="1461250"/>
    <lineage>
        <taxon>Bacteria</taxon>
        <taxon>Bacillati</taxon>
        <taxon>Actinomycetota</taxon>
        <taxon>Actinomycetes</taxon>
        <taxon>Streptosporangiales</taxon>
        <taxon>Streptosporangiaceae</taxon>
        <taxon>Streptosporangium</taxon>
    </lineage>
</organism>
<dbReference type="Gene3D" id="3.40.50.300">
    <property type="entry name" value="P-loop containing nucleotide triphosphate hydrolases"/>
    <property type="match status" value="1"/>
</dbReference>
<dbReference type="PIRSF" id="PIRSF034888">
    <property type="entry name" value="P-loop_UCP034888"/>
    <property type="match status" value="1"/>
</dbReference>
<keyword evidence="5" id="KW-1185">Reference proteome</keyword>
<reference evidence="4 5" key="1">
    <citation type="submission" date="2023-07" db="EMBL/GenBank/DDBJ databases">
        <title>Sequencing the genomes of 1000 actinobacteria strains.</title>
        <authorList>
            <person name="Klenk H.-P."/>
        </authorList>
    </citation>
    <scope>NUCLEOTIDE SEQUENCE [LARGE SCALE GENOMIC DNA]</scope>
    <source>
        <strain evidence="4 5">DSM 46740</strain>
    </source>
</reference>
<evidence type="ECO:0000256" key="1">
    <source>
        <dbReference type="SAM" id="Phobius"/>
    </source>
</evidence>
<dbReference type="PANTHER" id="PTHR43581:SF2">
    <property type="entry name" value="EXCINUCLEASE ATPASE SUBUNIT"/>
    <property type="match status" value="1"/>
</dbReference>
<dbReference type="InterPro" id="IPR027417">
    <property type="entry name" value="P-loop_NTPase"/>
</dbReference>
<feature type="domain" description="DUF3696" evidence="2">
    <location>
        <begin position="323"/>
        <end position="368"/>
    </location>
</feature>
<dbReference type="InterPro" id="IPR051396">
    <property type="entry name" value="Bact_Antivir_Def_Nuclease"/>
</dbReference>
<dbReference type="PANTHER" id="PTHR43581">
    <property type="entry name" value="ATP/GTP PHOSPHATASE"/>
    <property type="match status" value="1"/>
</dbReference>
<gene>
    <name evidence="4" type="ORF">J2853_003532</name>
</gene>
<dbReference type="InterPro" id="IPR014592">
    <property type="entry name" value="P-loop_UCP034888"/>
</dbReference>
<dbReference type="Pfam" id="PF12476">
    <property type="entry name" value="DUF3696"/>
    <property type="match status" value="1"/>
</dbReference>
<dbReference type="InterPro" id="IPR022532">
    <property type="entry name" value="DUF3696"/>
</dbReference>
<keyword evidence="1" id="KW-0472">Membrane</keyword>
<protein>
    <submittedName>
        <fullName evidence="4">ATPase</fullName>
    </submittedName>
</protein>
<evidence type="ECO:0000259" key="2">
    <source>
        <dbReference type="Pfam" id="PF12476"/>
    </source>
</evidence>
<proteinExistence type="predicted"/>
<dbReference type="RefSeq" id="WP_307559098.1">
    <property type="nucleotide sequence ID" value="NZ_JAUSQU010000001.1"/>
</dbReference>
<keyword evidence="1" id="KW-1133">Transmembrane helix</keyword>
<feature type="domain" description="ATPase AAA-type core" evidence="3">
    <location>
        <begin position="241"/>
        <end position="309"/>
    </location>
</feature>
<feature type="transmembrane region" description="Helical" evidence="1">
    <location>
        <begin position="12"/>
        <end position="29"/>
    </location>
</feature>
<keyword evidence="1" id="KW-0812">Transmembrane</keyword>
<dbReference type="SUPFAM" id="SSF52540">
    <property type="entry name" value="P-loop containing nucleoside triphosphate hydrolases"/>
    <property type="match status" value="1"/>
</dbReference>
<evidence type="ECO:0000313" key="5">
    <source>
        <dbReference type="Proteomes" id="UP001225356"/>
    </source>
</evidence>
<evidence type="ECO:0000313" key="4">
    <source>
        <dbReference type="EMBL" id="MDP9844321.1"/>
    </source>
</evidence>
<dbReference type="Proteomes" id="UP001225356">
    <property type="component" value="Unassembled WGS sequence"/>
</dbReference>
<dbReference type="EMBL" id="JAUSQU010000001">
    <property type="protein sequence ID" value="MDP9844321.1"/>
    <property type="molecule type" value="Genomic_DNA"/>
</dbReference>